<evidence type="ECO:0000313" key="6">
    <source>
        <dbReference type="EMBL" id="PRY55233.1"/>
    </source>
</evidence>
<dbReference type="PROSITE" id="PS50122">
    <property type="entry name" value="CHEB"/>
    <property type="match status" value="1"/>
</dbReference>
<dbReference type="OrthoDB" id="1524092at2"/>
<dbReference type="GO" id="GO:0000156">
    <property type="term" value="F:phosphorelay response regulator activity"/>
    <property type="evidence" value="ECO:0007669"/>
    <property type="project" value="InterPro"/>
</dbReference>
<feature type="active site" evidence="4">
    <location>
        <position position="40"/>
    </location>
</feature>
<sequence length="339" mass="37534">MEEFRNVIVLGASAGGIAALSSLISGLPDDLDAAVLVVLHLSRKSNADIIITGFKKQTTLNCQVASEGAKIRKRHLYLAPPEHHIIVRNGQIHLTQGPHENKYRPSIDVLFRSAAVHYGHRTIGVVLTGLLDDGTSGMSAIKKAGGICIVQDPSDAEYGDMPQSVLNNTEVDYKVSLAMIPSIIEVLMSRPLPPEQAVPVELQIEADITQNLMSDLNQLKKIADRSDFICPDCGGGLWAVKDDPIHRYRCHTGHVYTERLLAEEQVQGIEESLWVSIRMLEERRNLLLLMRTHDDQAGNLQLAEANQGRAIEIDRHIKRLKQVLTKLVSDVRDSEQENS</sequence>
<accession>A0A2T0UBE4</accession>
<feature type="active site" evidence="4">
    <location>
        <position position="13"/>
    </location>
</feature>
<dbReference type="Proteomes" id="UP000238034">
    <property type="component" value="Unassembled WGS sequence"/>
</dbReference>
<comment type="catalytic activity">
    <reaction evidence="3">
        <text>[protein]-L-glutamate 5-O-methyl ester + H2O = L-glutamyl-[protein] + methanol + H(+)</text>
        <dbReference type="Rhea" id="RHEA:23236"/>
        <dbReference type="Rhea" id="RHEA-COMP:10208"/>
        <dbReference type="Rhea" id="RHEA-COMP:10311"/>
        <dbReference type="ChEBI" id="CHEBI:15377"/>
        <dbReference type="ChEBI" id="CHEBI:15378"/>
        <dbReference type="ChEBI" id="CHEBI:17790"/>
        <dbReference type="ChEBI" id="CHEBI:29973"/>
        <dbReference type="ChEBI" id="CHEBI:82795"/>
        <dbReference type="EC" id="3.1.1.61"/>
    </reaction>
</comment>
<feature type="domain" description="CheB-type methylesterase" evidence="5">
    <location>
        <begin position="1"/>
        <end position="191"/>
    </location>
</feature>
<dbReference type="PIRSF" id="PIRSF036461">
    <property type="entry name" value="Chmtx_methlestr"/>
    <property type="match status" value="1"/>
</dbReference>
<evidence type="ECO:0000259" key="5">
    <source>
        <dbReference type="PROSITE" id="PS50122"/>
    </source>
</evidence>
<evidence type="ECO:0000256" key="1">
    <source>
        <dbReference type="ARBA" id="ARBA00022801"/>
    </source>
</evidence>
<feature type="active site" evidence="4">
    <location>
        <position position="133"/>
    </location>
</feature>
<gene>
    <name evidence="6" type="ORF">B0I27_101202</name>
</gene>
<protein>
    <recommendedName>
        <fullName evidence="2">protein-glutamate methylesterase</fullName>
        <ecNumber evidence="2">3.1.1.61</ecNumber>
    </recommendedName>
</protein>
<name>A0A2T0UBE4_9SPHI</name>
<evidence type="ECO:0000256" key="4">
    <source>
        <dbReference type="PROSITE-ProRule" id="PRU00050"/>
    </source>
</evidence>
<keyword evidence="1 4" id="KW-0378">Hydrolase</keyword>
<dbReference type="AlphaFoldDB" id="A0A2T0UBE4"/>
<dbReference type="GO" id="GO:0008984">
    <property type="term" value="F:protein-glutamate methylesterase activity"/>
    <property type="evidence" value="ECO:0007669"/>
    <property type="project" value="UniProtKB-EC"/>
</dbReference>
<dbReference type="Pfam" id="PF01339">
    <property type="entry name" value="CheB_methylest"/>
    <property type="match status" value="1"/>
</dbReference>
<dbReference type="GO" id="GO:0006935">
    <property type="term" value="P:chemotaxis"/>
    <property type="evidence" value="ECO:0007669"/>
    <property type="project" value="UniProtKB-UniRule"/>
</dbReference>
<dbReference type="Gene3D" id="3.40.50.180">
    <property type="entry name" value="Methylesterase CheB, C-terminal domain"/>
    <property type="match status" value="1"/>
</dbReference>
<dbReference type="RefSeq" id="WP_106290490.1">
    <property type="nucleotide sequence ID" value="NZ_PVTH01000001.1"/>
</dbReference>
<evidence type="ECO:0000313" key="7">
    <source>
        <dbReference type="Proteomes" id="UP000238034"/>
    </source>
</evidence>
<dbReference type="EC" id="3.1.1.61" evidence="2"/>
<proteinExistence type="predicted"/>
<evidence type="ECO:0000256" key="2">
    <source>
        <dbReference type="ARBA" id="ARBA00039140"/>
    </source>
</evidence>
<dbReference type="InterPro" id="IPR000673">
    <property type="entry name" value="Sig_transdc_resp-reg_Me-estase"/>
</dbReference>
<dbReference type="SUPFAM" id="SSF52738">
    <property type="entry name" value="Methylesterase CheB, C-terminal domain"/>
    <property type="match status" value="1"/>
</dbReference>
<keyword evidence="4" id="KW-0145">Chemotaxis</keyword>
<dbReference type="CDD" id="cd16433">
    <property type="entry name" value="CheB"/>
    <property type="match status" value="1"/>
</dbReference>
<dbReference type="EMBL" id="PVTH01000001">
    <property type="protein sequence ID" value="PRY55233.1"/>
    <property type="molecule type" value="Genomic_DNA"/>
</dbReference>
<dbReference type="InterPro" id="IPR035909">
    <property type="entry name" value="CheB_C"/>
</dbReference>
<evidence type="ECO:0000256" key="3">
    <source>
        <dbReference type="ARBA" id="ARBA00048267"/>
    </source>
</evidence>
<reference evidence="6 7" key="1">
    <citation type="submission" date="2018-03" db="EMBL/GenBank/DDBJ databases">
        <title>Genomic Encyclopedia of Type Strains, Phase III (KMG-III): the genomes of soil and plant-associated and newly described type strains.</title>
        <authorList>
            <person name="Whitman W."/>
        </authorList>
    </citation>
    <scope>NUCLEOTIDE SEQUENCE [LARGE SCALE GENOMIC DNA]</scope>
    <source>
        <strain evidence="6 7">CGMCC 1.9313</strain>
    </source>
</reference>
<organism evidence="6 7">
    <name type="scientific">Arcticibacter pallidicorallinus</name>
    <dbReference type="NCBI Taxonomy" id="1259464"/>
    <lineage>
        <taxon>Bacteria</taxon>
        <taxon>Pseudomonadati</taxon>
        <taxon>Bacteroidota</taxon>
        <taxon>Sphingobacteriia</taxon>
        <taxon>Sphingobacteriales</taxon>
        <taxon>Sphingobacteriaceae</taxon>
        <taxon>Arcticibacter</taxon>
    </lineage>
</organism>
<keyword evidence="7" id="KW-1185">Reference proteome</keyword>
<dbReference type="PANTHER" id="PTHR42872">
    <property type="entry name" value="PROTEIN-GLUTAMATE METHYLESTERASE/PROTEIN-GLUTAMINE GLUTAMINASE"/>
    <property type="match status" value="1"/>
</dbReference>
<dbReference type="GO" id="GO:0005737">
    <property type="term" value="C:cytoplasm"/>
    <property type="evidence" value="ECO:0007669"/>
    <property type="project" value="InterPro"/>
</dbReference>
<comment type="caution">
    <text evidence="6">The sequence shown here is derived from an EMBL/GenBank/DDBJ whole genome shotgun (WGS) entry which is preliminary data.</text>
</comment>
<dbReference type="PANTHER" id="PTHR42872:SF6">
    <property type="entry name" value="PROTEIN-GLUTAMATE METHYLESTERASE_PROTEIN-GLUTAMINE GLUTAMINASE"/>
    <property type="match status" value="1"/>
</dbReference>
<dbReference type="InterPro" id="IPR011247">
    <property type="entry name" value="Chemotax_prot-Glu_Me-esterase"/>
</dbReference>